<dbReference type="Pfam" id="PF13193">
    <property type="entry name" value="AMP-binding_C"/>
    <property type="match status" value="1"/>
</dbReference>
<dbReference type="InterPro" id="IPR020845">
    <property type="entry name" value="AMP-binding_CS"/>
</dbReference>
<dbReference type="GO" id="GO:0016874">
    <property type="term" value="F:ligase activity"/>
    <property type="evidence" value="ECO:0007669"/>
    <property type="project" value="UniProtKB-KW"/>
</dbReference>
<dbReference type="Gene3D" id="3.40.50.12780">
    <property type="entry name" value="N-terminal domain of ligase-like"/>
    <property type="match status" value="1"/>
</dbReference>
<accession>A0ABQ4M922</accession>
<dbReference type="InterPro" id="IPR025110">
    <property type="entry name" value="AMP-bd_C"/>
</dbReference>
<feature type="domain" description="AMP-dependent synthetase/ligase" evidence="2">
    <location>
        <begin position="32"/>
        <end position="418"/>
    </location>
</feature>
<gene>
    <name evidence="4" type="primary">lcfA</name>
    <name evidence="4" type="ORF">J42TS3_15240</name>
</gene>
<evidence type="ECO:0000259" key="3">
    <source>
        <dbReference type="Pfam" id="PF13193"/>
    </source>
</evidence>
<evidence type="ECO:0000256" key="1">
    <source>
        <dbReference type="SAM" id="Phobius"/>
    </source>
</evidence>
<dbReference type="EMBL" id="BOSL01000003">
    <property type="protein sequence ID" value="GIP52489.1"/>
    <property type="molecule type" value="Genomic_DNA"/>
</dbReference>
<dbReference type="InterPro" id="IPR042099">
    <property type="entry name" value="ANL_N_sf"/>
</dbReference>
<comment type="caution">
    <text evidence="4">The sequence shown here is derived from an EMBL/GenBank/DDBJ whole genome shotgun (WGS) entry which is preliminary data.</text>
</comment>
<reference evidence="4 5" key="1">
    <citation type="submission" date="2021-03" db="EMBL/GenBank/DDBJ databases">
        <title>Antimicrobial resistance genes in bacteria isolated from Japanese honey, and their potential for conferring macrolide and lincosamide resistance in the American foulbrood pathogen Paenibacillus larvae.</title>
        <authorList>
            <person name="Okamoto M."/>
            <person name="Kumagai M."/>
            <person name="Kanamori H."/>
            <person name="Takamatsu D."/>
        </authorList>
    </citation>
    <scope>NUCLEOTIDE SEQUENCE [LARGE SCALE GENOMIC DNA]</scope>
    <source>
        <strain evidence="4 5">J42TS3</strain>
    </source>
</reference>
<dbReference type="PROSITE" id="PS00455">
    <property type="entry name" value="AMP_BINDING"/>
    <property type="match status" value="1"/>
</dbReference>
<feature type="domain" description="AMP-binding enzyme C-terminal" evidence="3">
    <location>
        <begin position="468"/>
        <end position="543"/>
    </location>
</feature>
<evidence type="ECO:0000313" key="5">
    <source>
        <dbReference type="Proteomes" id="UP000679992"/>
    </source>
</evidence>
<dbReference type="InterPro" id="IPR045851">
    <property type="entry name" value="AMP-bd_C_sf"/>
</dbReference>
<dbReference type="RefSeq" id="WP_213654263.1">
    <property type="nucleotide sequence ID" value="NZ_BOSL01000003.1"/>
</dbReference>
<keyword evidence="5" id="KW-1185">Reference proteome</keyword>
<keyword evidence="1" id="KW-0472">Membrane</keyword>
<feature type="transmembrane region" description="Helical" evidence="1">
    <location>
        <begin position="254"/>
        <end position="281"/>
    </location>
</feature>
<proteinExistence type="predicted"/>
<keyword evidence="4" id="KW-0436">Ligase</keyword>
<sequence length="569" mass="63764">MLSNKPWLRHYPVEVPPTYNYPKQNLAQFLIQTAERYPQVHALDFLGKKMTYAELLEKSYRFARTLQRLGINKGDRVAIMLPNCPQAVIAYYGTLLIGGIVVMTNPLYMPRELEHQLTDSGARLIVTLDALVQRVQNSMGTKPLEFILVTSIQDALPFPKNLLYPIKAKKDGMAAHVTYNEQVLSFKELLKQSSGDPIQVPVSADKDLALLQYTGGTTGFAKGVMLTHSNLVANTLQTKLWFYRSRQGMERYMAALPFFHVFGLTVLLNQAVALGGTLILVPRFEINQVLQTIHKKKPTVFPGAPTMYVAIINHQAIGSYDLSSINVCISGAASLPLEVQTRFETITGGKLIEGYGLTEASPVTHANNIWEKRKTGSIGIPFPDTDAKIVQPDTLEEVPLGEIGELAVKGPQVMKGYWNQPEETYKCLKDGWLLTGDLGRMDEDGYFYILDRRKDLIIAGGYNIYPREVEEVLFEHPDVEEAIVAGIFDPYRGETVKAYIVPRAGAVPDADELKQWCKEKLAAYKVPKVYEFRYSLPKTLAGKVLRRKLIEEEAARNNSEQDSVNFDKG</sequence>
<feature type="transmembrane region" description="Helical" evidence="1">
    <location>
        <begin position="89"/>
        <end position="108"/>
    </location>
</feature>
<evidence type="ECO:0000313" key="4">
    <source>
        <dbReference type="EMBL" id="GIP52489.1"/>
    </source>
</evidence>
<organism evidence="4 5">
    <name type="scientific">Paenibacillus vini</name>
    <dbReference type="NCBI Taxonomy" id="1476024"/>
    <lineage>
        <taxon>Bacteria</taxon>
        <taxon>Bacillati</taxon>
        <taxon>Bacillota</taxon>
        <taxon>Bacilli</taxon>
        <taxon>Bacillales</taxon>
        <taxon>Paenibacillaceae</taxon>
        <taxon>Paenibacillus</taxon>
    </lineage>
</organism>
<protein>
    <submittedName>
        <fullName evidence="4">Long-chain-fatty-acid--CoA ligase</fullName>
    </submittedName>
</protein>
<dbReference type="InterPro" id="IPR000873">
    <property type="entry name" value="AMP-dep_synth/lig_dom"/>
</dbReference>
<keyword evidence="1" id="KW-1133">Transmembrane helix</keyword>
<dbReference type="Pfam" id="PF00501">
    <property type="entry name" value="AMP-binding"/>
    <property type="match status" value="1"/>
</dbReference>
<keyword evidence="1" id="KW-0812">Transmembrane</keyword>
<dbReference type="Gene3D" id="3.30.300.30">
    <property type="match status" value="1"/>
</dbReference>
<dbReference type="PANTHER" id="PTHR43767:SF9">
    <property type="entry name" value="LONG-CHAIN-FATTY-ACID--COA LIGASE"/>
    <property type="match status" value="1"/>
</dbReference>
<dbReference type="SUPFAM" id="SSF56801">
    <property type="entry name" value="Acetyl-CoA synthetase-like"/>
    <property type="match status" value="1"/>
</dbReference>
<dbReference type="Proteomes" id="UP000679992">
    <property type="component" value="Unassembled WGS sequence"/>
</dbReference>
<dbReference type="CDD" id="cd05936">
    <property type="entry name" value="FC-FACS_FadD_like"/>
    <property type="match status" value="1"/>
</dbReference>
<dbReference type="PANTHER" id="PTHR43767">
    <property type="entry name" value="LONG-CHAIN-FATTY-ACID--COA LIGASE"/>
    <property type="match status" value="1"/>
</dbReference>
<evidence type="ECO:0000259" key="2">
    <source>
        <dbReference type="Pfam" id="PF00501"/>
    </source>
</evidence>
<name>A0ABQ4M922_9BACL</name>
<dbReference type="InterPro" id="IPR050237">
    <property type="entry name" value="ATP-dep_AMP-bd_enzyme"/>
</dbReference>